<sequence>MAPLSVPLRPDQRTADPRALNAAPGCPTPRPAASFLIAGPVRPRPAYRLRSPPHHHKARRRSPAMTYIALEEAFIIPELFSRQPSSPQKIQVSDQYVKDWGRRLGDFEEYRLPDMDAHGIDIQILSLSVPGIQADTDAGAAVDNAQFANDFLAQIIARHPTRFRGFAALPLQDPAAAVTELQRCVEQLGFKGALVNDHTQGRYLDDPAYEELWSALEELRVPLYLHPGSLPCDDWHVMRGRPEMYGASWSWQAETGGHAMRLIYAGVFDRHPAATLILGHLGEFLPFQRSRIDSRYRSLRVDEPLQRMPSQYFGSNILITTSGVLAPEAVQAAVLTIGADAVMFAVDYPYEVTADAVASIEKADLPSQVKEKVAHLNARRVLRI</sequence>
<reference evidence="4 5" key="1">
    <citation type="submission" date="2023-11" db="EMBL/GenBank/DDBJ databases">
        <title>30 novel species of actinomycetes from the DSMZ collection.</title>
        <authorList>
            <person name="Nouioui I."/>
        </authorList>
    </citation>
    <scope>NUCLEOTIDE SEQUENCE [LARGE SCALE GENOMIC DNA]</scope>
    <source>
        <strain evidence="4 5">DSM 41524</strain>
    </source>
</reference>
<evidence type="ECO:0000256" key="2">
    <source>
        <dbReference type="SAM" id="MobiDB-lite"/>
    </source>
</evidence>
<protein>
    <submittedName>
        <fullName evidence="4">Amidohydrolase family protein</fullName>
    </submittedName>
</protein>
<dbReference type="PANTHER" id="PTHR21240">
    <property type="entry name" value="2-AMINO-3-CARBOXYLMUCONATE-6-SEMIALDEHYDE DECARBOXYLASE"/>
    <property type="match status" value="1"/>
</dbReference>
<dbReference type="Proteomes" id="UP001354709">
    <property type="component" value="Unassembled WGS sequence"/>
</dbReference>
<evidence type="ECO:0000313" key="5">
    <source>
        <dbReference type="Proteomes" id="UP001354709"/>
    </source>
</evidence>
<dbReference type="EMBL" id="JAZBJO010000043">
    <property type="protein sequence ID" value="MEE4598111.1"/>
    <property type="molecule type" value="Genomic_DNA"/>
</dbReference>
<dbReference type="InterPro" id="IPR032465">
    <property type="entry name" value="ACMSD"/>
</dbReference>
<dbReference type="PANTHER" id="PTHR21240:SF30">
    <property type="entry name" value="AMIDOHYDROLASE-RELATED DOMAIN-CONTAINING PROTEIN-RELATED"/>
    <property type="match status" value="1"/>
</dbReference>
<organism evidence="4 5">
    <name type="scientific">Streptomyces asiaticus subsp. ignotus</name>
    <dbReference type="NCBI Taxonomy" id="3098222"/>
    <lineage>
        <taxon>Bacteria</taxon>
        <taxon>Bacillati</taxon>
        <taxon>Actinomycetota</taxon>
        <taxon>Actinomycetes</taxon>
        <taxon>Kitasatosporales</taxon>
        <taxon>Streptomycetaceae</taxon>
        <taxon>Streptomyces</taxon>
        <taxon>Streptomyces violaceusniger group</taxon>
    </lineage>
</organism>
<accession>A0ABU7QBW1</accession>
<dbReference type="InterPro" id="IPR006680">
    <property type="entry name" value="Amidohydro-rel"/>
</dbReference>
<evidence type="ECO:0000259" key="3">
    <source>
        <dbReference type="Pfam" id="PF04909"/>
    </source>
</evidence>
<dbReference type="InterPro" id="IPR032466">
    <property type="entry name" value="Metal_Hydrolase"/>
</dbReference>
<proteinExistence type="predicted"/>
<dbReference type="Pfam" id="PF04909">
    <property type="entry name" value="Amidohydro_2"/>
    <property type="match status" value="1"/>
</dbReference>
<gene>
    <name evidence="4" type="ORF">V2J94_40755</name>
</gene>
<dbReference type="Gene3D" id="3.20.20.140">
    <property type="entry name" value="Metal-dependent hydrolases"/>
    <property type="match status" value="1"/>
</dbReference>
<keyword evidence="1" id="KW-0456">Lyase</keyword>
<name>A0ABU7QBW1_9ACTN</name>
<keyword evidence="5" id="KW-1185">Reference proteome</keyword>
<feature type="region of interest" description="Disordered" evidence="2">
    <location>
        <begin position="1"/>
        <end position="33"/>
    </location>
</feature>
<feature type="domain" description="Amidohydrolase-related" evidence="3">
    <location>
        <begin position="59"/>
        <end position="384"/>
    </location>
</feature>
<dbReference type="SUPFAM" id="SSF51556">
    <property type="entry name" value="Metallo-dependent hydrolases"/>
    <property type="match status" value="1"/>
</dbReference>
<comment type="caution">
    <text evidence="4">The sequence shown here is derived from an EMBL/GenBank/DDBJ whole genome shotgun (WGS) entry which is preliminary data.</text>
</comment>
<evidence type="ECO:0000313" key="4">
    <source>
        <dbReference type="EMBL" id="MEE4598111.1"/>
    </source>
</evidence>
<evidence type="ECO:0000256" key="1">
    <source>
        <dbReference type="ARBA" id="ARBA00023239"/>
    </source>
</evidence>